<name>A0AC61PQ10_9FIRM</name>
<dbReference type="Proteomes" id="UP000192328">
    <property type="component" value="Unassembled WGS sequence"/>
</dbReference>
<accession>A0AC61PQ10</accession>
<evidence type="ECO:0000313" key="2">
    <source>
        <dbReference type="Proteomes" id="UP000192328"/>
    </source>
</evidence>
<evidence type="ECO:0000313" key="1">
    <source>
        <dbReference type="EMBL" id="SMC88478.1"/>
    </source>
</evidence>
<protein>
    <submittedName>
        <fullName evidence="1">GNAT acetyltransferase</fullName>
    </submittedName>
</protein>
<sequence length="218" mass="24865">MNKPLLYQAAMQNVYGKQEQFTRSSITDALFVYLDGEPEPESIARVESHFRNRPLVCMTGAWEEQIKAQYPDAAVYWRTMMKPACRFTIPENTELPKGYFLTGMDKVSFEQHPFSHGENYSSFAAFHAEGSGAVVYYGGEIVAAASSFLSVNKEVELDVSTKETHREKKLASACIAWMLQDCMRRGITVHWDAQNEVSRHLAEKFGFEAETKYSVYWV</sequence>
<dbReference type="EMBL" id="FWXZ01000008">
    <property type="protein sequence ID" value="SMC88478.1"/>
    <property type="molecule type" value="Genomic_DNA"/>
</dbReference>
<keyword evidence="2" id="KW-1185">Reference proteome</keyword>
<comment type="caution">
    <text evidence="1">The sequence shown here is derived from an EMBL/GenBank/DDBJ whole genome shotgun (WGS) entry which is preliminary data.</text>
</comment>
<organism evidence="1 2">
    <name type="scientific">Aristaeella lactis</name>
    <dbReference type="NCBI Taxonomy" id="3046383"/>
    <lineage>
        <taxon>Bacteria</taxon>
        <taxon>Bacillati</taxon>
        <taxon>Bacillota</taxon>
        <taxon>Clostridia</taxon>
        <taxon>Eubacteriales</taxon>
        <taxon>Aristaeellaceae</taxon>
        <taxon>Aristaeella</taxon>
    </lineage>
</organism>
<proteinExistence type="predicted"/>
<gene>
    <name evidence="1" type="ORF">SAMN06297397_3000</name>
</gene>
<reference evidence="1" key="1">
    <citation type="submission" date="2017-04" db="EMBL/GenBank/DDBJ databases">
        <authorList>
            <person name="Varghese N."/>
            <person name="Submissions S."/>
        </authorList>
    </citation>
    <scope>NUCLEOTIDE SEQUENCE</scope>
    <source>
        <strain evidence="1">WTE2008</strain>
    </source>
</reference>